<feature type="binding site" evidence="6">
    <location>
        <position position="60"/>
    </location>
    <ligand>
        <name>Mg(2+)</name>
        <dbReference type="ChEBI" id="CHEBI:18420"/>
        <label>1</label>
    </ligand>
</feature>
<keyword evidence="2 6" id="KW-1003">Cell membrane</keyword>
<evidence type="ECO:0000256" key="7">
    <source>
        <dbReference type="PIRSR" id="PIRSR600760-2"/>
    </source>
</evidence>
<gene>
    <name evidence="6 8" type="primary">cysQ</name>
    <name evidence="8" type="ORF">ABI_20400</name>
</gene>
<evidence type="ECO:0000313" key="8">
    <source>
        <dbReference type="EMBL" id="EGF93599.1"/>
    </source>
</evidence>
<evidence type="ECO:0000313" key="9">
    <source>
        <dbReference type="Proteomes" id="UP000006512"/>
    </source>
</evidence>
<dbReference type="NCBIfam" id="TIGR01331">
    <property type="entry name" value="bisphos_cysQ"/>
    <property type="match status" value="1"/>
</dbReference>
<keyword evidence="4 6" id="KW-0378">Hydrolase</keyword>
<dbReference type="STRING" id="715226.ABI_20400"/>
<dbReference type="GO" id="GO:0000287">
    <property type="term" value="F:magnesium ion binding"/>
    <property type="evidence" value="ECO:0007669"/>
    <property type="project" value="UniProtKB-UniRule"/>
</dbReference>
<dbReference type="EC" id="3.1.3.7" evidence="6"/>
<feature type="binding site" evidence="6">
    <location>
        <position position="79"/>
    </location>
    <ligand>
        <name>Mg(2+)</name>
        <dbReference type="ChEBI" id="CHEBI:18420"/>
        <label>2</label>
    </ligand>
</feature>
<proteinExistence type="inferred from homology"/>
<comment type="similarity">
    <text evidence="1 6">Belongs to the inositol monophosphatase superfamily. CysQ family.</text>
</comment>
<dbReference type="Proteomes" id="UP000006512">
    <property type="component" value="Unassembled WGS sequence"/>
</dbReference>
<evidence type="ECO:0000256" key="5">
    <source>
        <dbReference type="ARBA" id="ARBA00023136"/>
    </source>
</evidence>
<dbReference type="RefSeq" id="WP_006272799.1">
    <property type="nucleotide sequence ID" value="NZ_GL883077.1"/>
</dbReference>
<feature type="binding site" evidence="6">
    <location>
        <begin position="81"/>
        <end position="84"/>
    </location>
    <ligand>
        <name>substrate</name>
    </ligand>
</feature>
<dbReference type="GO" id="GO:0050427">
    <property type="term" value="P:3'-phosphoadenosine 5'-phosphosulfate metabolic process"/>
    <property type="evidence" value="ECO:0007669"/>
    <property type="project" value="TreeGrafter"/>
</dbReference>
<dbReference type="Gene3D" id="3.30.540.10">
    <property type="entry name" value="Fructose-1,6-Bisphosphatase, subunit A, domain 1"/>
    <property type="match status" value="1"/>
</dbReference>
<keyword evidence="6 7" id="KW-0460">Magnesium</keyword>
<dbReference type="EMBL" id="GL883077">
    <property type="protein sequence ID" value="EGF93599.1"/>
    <property type="molecule type" value="Genomic_DNA"/>
</dbReference>
<comment type="function">
    <text evidence="6">Converts adenosine-3',5'-bisphosphate (PAP) to AMP.</text>
</comment>
<keyword evidence="3 6" id="KW-0997">Cell inner membrane</keyword>
<evidence type="ECO:0000256" key="1">
    <source>
        <dbReference type="ARBA" id="ARBA00005289"/>
    </source>
</evidence>
<comment type="cofactor">
    <cofactor evidence="6 7">
        <name>Mg(2+)</name>
        <dbReference type="ChEBI" id="CHEBI:18420"/>
    </cofactor>
</comment>
<dbReference type="PANTHER" id="PTHR43028">
    <property type="entry name" value="3'(2'),5'-BISPHOSPHATE NUCLEOTIDASE 1"/>
    <property type="match status" value="1"/>
</dbReference>
<feature type="binding site" evidence="6">
    <location>
        <position position="208"/>
    </location>
    <ligand>
        <name>substrate</name>
    </ligand>
</feature>
<dbReference type="GO" id="GO:0008441">
    <property type="term" value="F:3'(2'),5'-bisphosphate nucleotidase activity"/>
    <property type="evidence" value="ECO:0007669"/>
    <property type="project" value="UniProtKB-UniRule"/>
</dbReference>
<evidence type="ECO:0000256" key="4">
    <source>
        <dbReference type="ARBA" id="ARBA00022801"/>
    </source>
</evidence>
<dbReference type="CDD" id="cd01638">
    <property type="entry name" value="CysQ"/>
    <property type="match status" value="1"/>
</dbReference>
<dbReference type="Pfam" id="PF00459">
    <property type="entry name" value="Inositol_P"/>
    <property type="match status" value="1"/>
</dbReference>
<feature type="binding site" evidence="7">
    <location>
        <position position="208"/>
    </location>
    <ligand>
        <name>Mg(2+)</name>
        <dbReference type="ChEBI" id="CHEBI:18420"/>
        <label>1</label>
        <note>catalytic</note>
    </ligand>
</feature>
<dbReference type="eggNOG" id="COG1218">
    <property type="taxonomic scope" value="Bacteria"/>
</dbReference>
<feature type="binding site" evidence="6">
    <location>
        <position position="60"/>
    </location>
    <ligand>
        <name>substrate</name>
    </ligand>
</feature>
<dbReference type="SUPFAM" id="SSF56655">
    <property type="entry name" value="Carbohydrate phosphatase"/>
    <property type="match status" value="1"/>
</dbReference>
<name>F4QM27_9CAUL</name>
<reference evidence="9" key="1">
    <citation type="submission" date="2011-03" db="EMBL/GenBank/DDBJ databases">
        <title>Draft genome sequence of Brevundimonas diminuta.</title>
        <authorList>
            <person name="Brown P.J.B."/>
            <person name="Buechlein A."/>
            <person name="Hemmerich C."/>
            <person name="Brun Y.V."/>
        </authorList>
    </citation>
    <scope>NUCLEOTIDE SEQUENCE [LARGE SCALE GENOMIC DNA]</scope>
    <source>
        <strain evidence="9">C19</strain>
    </source>
</reference>
<evidence type="ECO:0000256" key="2">
    <source>
        <dbReference type="ARBA" id="ARBA00022475"/>
    </source>
</evidence>
<keyword evidence="6 7" id="KW-0479">Metal-binding</keyword>
<accession>F4QM27</accession>
<dbReference type="PRINTS" id="PR00377">
    <property type="entry name" value="IMPHPHTASES"/>
</dbReference>
<dbReference type="HAMAP" id="MF_02095">
    <property type="entry name" value="CysQ"/>
    <property type="match status" value="1"/>
</dbReference>
<sequence>MNLNPIMLAAGAEILRIYATDFAVTSKSDASPVTAADQAAEAVILKGLSELAPDIPVVAEEEAAAGRIPETANRFFLADPLDGTKEFISRNGEFTVNIALIEDGIPVAGAVYAPALDKIYWGAAGEGAFMADVTDGVIGVARPIQVRPAAGALTAIGSRSHGGAETESYLKAFTVAEFKPAGSSLKFCLIAEGVADIYPRMGRTMEWDTAAGDAVLRAAGGRVETLDGQPLAYGKRNQPGDGDFANPHFVAFGDPAIPSRCPAP</sequence>
<dbReference type="AlphaFoldDB" id="F4QM27"/>
<dbReference type="PANTHER" id="PTHR43028:SF5">
    <property type="entry name" value="3'(2'),5'-BISPHOSPHATE NUCLEOTIDASE 1"/>
    <property type="match status" value="1"/>
</dbReference>
<feature type="binding site" evidence="7">
    <location>
        <position position="60"/>
    </location>
    <ligand>
        <name>Mg(2+)</name>
        <dbReference type="ChEBI" id="CHEBI:18420"/>
        <label>1</label>
        <note>catalytic</note>
    </ligand>
</feature>
<keyword evidence="5 6" id="KW-0472">Membrane</keyword>
<evidence type="ECO:0000256" key="3">
    <source>
        <dbReference type="ARBA" id="ARBA00022519"/>
    </source>
</evidence>
<keyword evidence="9" id="KW-1185">Reference proteome</keyword>
<feature type="binding site" evidence="6">
    <location>
        <position position="208"/>
    </location>
    <ligand>
        <name>Mg(2+)</name>
        <dbReference type="ChEBI" id="CHEBI:18420"/>
        <label>2</label>
    </ligand>
</feature>
<feature type="binding site" evidence="7">
    <location>
        <position position="81"/>
    </location>
    <ligand>
        <name>Mg(2+)</name>
        <dbReference type="ChEBI" id="CHEBI:18420"/>
        <label>1</label>
        <note>catalytic</note>
    </ligand>
</feature>
<comment type="subcellular location">
    <subcellularLocation>
        <location evidence="6">Cell inner membrane</location>
        <topology evidence="6">Peripheral membrane protein</topology>
        <orientation evidence="6">Cytoplasmic side</orientation>
    </subcellularLocation>
</comment>
<dbReference type="InterPro" id="IPR006240">
    <property type="entry name" value="CysQ"/>
</dbReference>
<dbReference type="InterPro" id="IPR000760">
    <property type="entry name" value="Inositol_monophosphatase-like"/>
</dbReference>
<dbReference type="PROSITE" id="PS00630">
    <property type="entry name" value="IMP_2"/>
    <property type="match status" value="1"/>
</dbReference>
<dbReference type="HOGENOM" id="CLU_044118_3_0_5"/>
<dbReference type="Gene3D" id="3.40.190.80">
    <property type="match status" value="1"/>
</dbReference>
<feature type="binding site" evidence="7">
    <location>
        <position position="82"/>
    </location>
    <ligand>
        <name>Mg(2+)</name>
        <dbReference type="ChEBI" id="CHEBI:18420"/>
        <label>1</label>
        <note>catalytic</note>
    </ligand>
</feature>
<feature type="binding site" evidence="6">
    <location>
        <position position="79"/>
    </location>
    <ligand>
        <name>Mg(2+)</name>
        <dbReference type="ChEBI" id="CHEBI:18420"/>
        <label>1</label>
    </ligand>
</feature>
<dbReference type="GO" id="GO:0000103">
    <property type="term" value="P:sulfate assimilation"/>
    <property type="evidence" value="ECO:0007669"/>
    <property type="project" value="TreeGrafter"/>
</dbReference>
<dbReference type="GO" id="GO:0046854">
    <property type="term" value="P:phosphatidylinositol phosphate biosynthetic process"/>
    <property type="evidence" value="ECO:0007669"/>
    <property type="project" value="InterPro"/>
</dbReference>
<comment type="catalytic activity">
    <reaction evidence="6">
        <text>adenosine 3',5'-bisphosphate + H2O = AMP + phosphate</text>
        <dbReference type="Rhea" id="RHEA:10040"/>
        <dbReference type="ChEBI" id="CHEBI:15377"/>
        <dbReference type="ChEBI" id="CHEBI:43474"/>
        <dbReference type="ChEBI" id="CHEBI:58343"/>
        <dbReference type="ChEBI" id="CHEBI:456215"/>
        <dbReference type="EC" id="3.1.3.7"/>
    </reaction>
</comment>
<evidence type="ECO:0000256" key="6">
    <source>
        <dbReference type="HAMAP-Rule" id="MF_02095"/>
    </source>
</evidence>
<dbReference type="GO" id="GO:0005886">
    <property type="term" value="C:plasma membrane"/>
    <property type="evidence" value="ECO:0007669"/>
    <property type="project" value="UniProtKB-SubCell"/>
</dbReference>
<feature type="binding site" evidence="6">
    <location>
        <position position="82"/>
    </location>
    <ligand>
        <name>Mg(2+)</name>
        <dbReference type="ChEBI" id="CHEBI:18420"/>
        <label>2</label>
    </ligand>
</feature>
<dbReference type="OrthoDB" id="9785695at2"/>
<organism evidence="8 9">
    <name type="scientific">Asticcacaulis biprosthecium C19</name>
    <dbReference type="NCBI Taxonomy" id="715226"/>
    <lineage>
        <taxon>Bacteria</taxon>
        <taxon>Pseudomonadati</taxon>
        <taxon>Pseudomonadota</taxon>
        <taxon>Alphaproteobacteria</taxon>
        <taxon>Caulobacterales</taxon>
        <taxon>Caulobacteraceae</taxon>
        <taxon>Asticcacaulis</taxon>
    </lineage>
</organism>
<protein>
    <recommendedName>
        <fullName evidence="6">3'(2'),5'-bisphosphate nucleotidase CysQ</fullName>
        <ecNumber evidence="6">3.1.3.7</ecNumber>
    </recommendedName>
    <alternativeName>
        <fullName evidence="6">3'(2'),5-bisphosphonucleoside 3'(2')-phosphohydrolase</fullName>
    </alternativeName>
    <alternativeName>
        <fullName evidence="6">3'-phosphoadenosine 5'-phosphate phosphatase</fullName>
        <shortName evidence="6">PAP phosphatase</shortName>
    </alternativeName>
</protein>
<feature type="binding site" evidence="6">
    <location>
        <position position="81"/>
    </location>
    <ligand>
        <name>Mg(2+)</name>
        <dbReference type="ChEBI" id="CHEBI:18420"/>
        <label>1</label>
    </ligand>
</feature>
<feature type="binding site" evidence="7">
    <location>
        <position position="79"/>
    </location>
    <ligand>
        <name>Mg(2+)</name>
        <dbReference type="ChEBI" id="CHEBI:18420"/>
        <label>1</label>
        <note>catalytic</note>
    </ligand>
</feature>
<dbReference type="InterPro" id="IPR050725">
    <property type="entry name" value="CysQ/Inositol_MonoPase"/>
</dbReference>
<dbReference type="InterPro" id="IPR020550">
    <property type="entry name" value="Inositol_monophosphatase_CS"/>
</dbReference>